<dbReference type="OrthoDB" id="7754674at2759"/>
<protein>
    <submittedName>
        <fullName evidence="3">Trypsin</fullName>
    </submittedName>
</protein>
<keyword evidence="4" id="KW-1185">Reference proteome</keyword>
<accession>A0A2A6C0H8</accession>
<dbReference type="CDD" id="cd00190">
    <property type="entry name" value="Tryp_SPc"/>
    <property type="match status" value="1"/>
</dbReference>
<evidence type="ECO:0000256" key="1">
    <source>
        <dbReference type="ARBA" id="ARBA00023157"/>
    </source>
</evidence>
<dbReference type="SUPFAM" id="SSF50494">
    <property type="entry name" value="Trypsin-like serine proteases"/>
    <property type="match status" value="2"/>
</dbReference>
<dbReference type="PANTHER" id="PTHR24256">
    <property type="entry name" value="TRYPTASE-RELATED"/>
    <property type="match status" value="1"/>
</dbReference>
<dbReference type="InterPro" id="IPR043504">
    <property type="entry name" value="Peptidase_S1_PA_chymotrypsin"/>
</dbReference>
<dbReference type="SMART" id="SM00020">
    <property type="entry name" value="Tryp_SPc"/>
    <property type="match status" value="2"/>
</dbReference>
<accession>A0A8R1YJ83</accession>
<sequence>MRALLPLLLLLLCTLTILGQNCGKRKLPRSRIVGGNEVPPGKWPWHYYRPKMDSNSRALLTVYSKTNIVHEDFVTYGHKDGDVVNDITLIELAEPLPFGRYVQTVCLPSKKTVVSREAQVFASGFGSWNDRAVPLDYKREAGLILRETVFPLIPKELCSDRLVKVKPSFSGNVPDTQLCTGSFGHGTAEGDSGGPVVMRTKKGVWYQVGITSWGFNEVENIHKQDDSPGVYTNVHEYCDWIEEKTRGEAKCRDAKLTIRSKNVIVHEAYEELAGERGKLLNDITLLELEEPISFDRFVQPVCLPSKDTTIPRDSIVIRTLERGRFSNYTENIANTQLCGGAFGHGTAPGDSGGPVVMKTKEGAWFQVGITSWGFAIHEQDTSPGVYTNVHKYCDWIEEKTGGEAKCQDAVLIDATAEI</sequence>
<dbReference type="GO" id="GO:0005615">
    <property type="term" value="C:extracellular space"/>
    <property type="evidence" value="ECO:0000318"/>
    <property type="project" value="GO_Central"/>
</dbReference>
<dbReference type="GO" id="GO:0006508">
    <property type="term" value="P:proteolysis"/>
    <property type="evidence" value="ECO:0000318"/>
    <property type="project" value="GO_Central"/>
</dbReference>
<dbReference type="InterPro" id="IPR033116">
    <property type="entry name" value="TRYPSIN_SER"/>
</dbReference>
<dbReference type="Proteomes" id="UP000005239">
    <property type="component" value="Unassembled WGS sequence"/>
</dbReference>
<proteinExistence type="inferred from homology"/>
<evidence type="ECO:0000256" key="2">
    <source>
        <dbReference type="ARBA" id="ARBA00024195"/>
    </source>
</evidence>
<reference evidence="3" key="2">
    <citation type="submission" date="2022-06" db="UniProtKB">
        <authorList>
            <consortium name="EnsemblMetazoa"/>
        </authorList>
    </citation>
    <scope>IDENTIFICATION</scope>
    <source>
        <strain evidence="3">PS312</strain>
    </source>
</reference>
<keyword evidence="1" id="KW-1015">Disulfide bond</keyword>
<dbReference type="Gene3D" id="2.40.10.10">
    <property type="entry name" value="Trypsin-like serine proteases"/>
    <property type="match status" value="3"/>
</dbReference>
<reference evidence="4" key="1">
    <citation type="journal article" date="2008" name="Nat. Genet.">
        <title>The Pristionchus pacificus genome provides a unique perspective on nematode lifestyle and parasitism.</title>
        <authorList>
            <person name="Dieterich C."/>
            <person name="Clifton S.W."/>
            <person name="Schuster L.N."/>
            <person name="Chinwalla A."/>
            <person name="Delehaunty K."/>
            <person name="Dinkelacker I."/>
            <person name="Fulton L."/>
            <person name="Fulton R."/>
            <person name="Godfrey J."/>
            <person name="Minx P."/>
            <person name="Mitreva M."/>
            <person name="Roeseler W."/>
            <person name="Tian H."/>
            <person name="Witte H."/>
            <person name="Yang S.P."/>
            <person name="Wilson R.K."/>
            <person name="Sommer R.J."/>
        </authorList>
    </citation>
    <scope>NUCLEOTIDE SEQUENCE [LARGE SCALE GENOMIC DNA]</scope>
    <source>
        <strain evidence="4">PS312</strain>
    </source>
</reference>
<name>A0A2A6C0H8_PRIPA</name>
<dbReference type="GO" id="GO:0004252">
    <property type="term" value="F:serine-type endopeptidase activity"/>
    <property type="evidence" value="ECO:0000318"/>
    <property type="project" value="GO_Central"/>
</dbReference>
<gene>
    <name evidence="3" type="primary">WBGene00118677</name>
</gene>
<dbReference type="PROSITE" id="PS50240">
    <property type="entry name" value="TRYPSIN_DOM"/>
    <property type="match status" value="2"/>
</dbReference>
<evidence type="ECO:0000313" key="3">
    <source>
        <dbReference type="EnsemblMetazoa" id="PPA29123.1"/>
    </source>
</evidence>
<dbReference type="Pfam" id="PF00089">
    <property type="entry name" value="Trypsin"/>
    <property type="match status" value="2"/>
</dbReference>
<dbReference type="EnsemblMetazoa" id="PPA29123.1">
    <property type="protein sequence ID" value="PPA29123.1"/>
    <property type="gene ID" value="WBGene00118677"/>
</dbReference>
<dbReference type="AlphaFoldDB" id="A0A2A6C0H8"/>
<dbReference type="InterPro" id="IPR009003">
    <property type="entry name" value="Peptidase_S1_PA"/>
</dbReference>
<dbReference type="InterPro" id="IPR051487">
    <property type="entry name" value="Ser/Thr_Proteases_Immune/Dev"/>
</dbReference>
<dbReference type="PROSITE" id="PS00135">
    <property type="entry name" value="TRYPSIN_SER"/>
    <property type="match status" value="2"/>
</dbReference>
<evidence type="ECO:0000313" key="4">
    <source>
        <dbReference type="Proteomes" id="UP000005239"/>
    </source>
</evidence>
<organism evidence="3 4">
    <name type="scientific">Pristionchus pacificus</name>
    <name type="common">Parasitic nematode worm</name>
    <dbReference type="NCBI Taxonomy" id="54126"/>
    <lineage>
        <taxon>Eukaryota</taxon>
        <taxon>Metazoa</taxon>
        <taxon>Ecdysozoa</taxon>
        <taxon>Nematoda</taxon>
        <taxon>Chromadorea</taxon>
        <taxon>Rhabditida</taxon>
        <taxon>Rhabditina</taxon>
        <taxon>Diplogasteromorpha</taxon>
        <taxon>Diplogasteroidea</taxon>
        <taxon>Neodiplogasteridae</taxon>
        <taxon>Pristionchus</taxon>
    </lineage>
</organism>
<dbReference type="InterPro" id="IPR001254">
    <property type="entry name" value="Trypsin_dom"/>
</dbReference>
<comment type="similarity">
    <text evidence="2">Belongs to the peptidase S1 family. CLIP subfamily.</text>
</comment>